<organism evidence="4 5">
    <name type="scientific">Natrarchaeobius chitinivorans</name>
    <dbReference type="NCBI Taxonomy" id="1679083"/>
    <lineage>
        <taxon>Archaea</taxon>
        <taxon>Methanobacteriati</taxon>
        <taxon>Methanobacteriota</taxon>
        <taxon>Stenosarchaea group</taxon>
        <taxon>Halobacteria</taxon>
        <taxon>Halobacteriales</taxon>
        <taxon>Natrialbaceae</taxon>
        <taxon>Natrarchaeobius</taxon>
    </lineage>
</organism>
<evidence type="ECO:0000259" key="3">
    <source>
        <dbReference type="Pfam" id="PF13476"/>
    </source>
</evidence>
<dbReference type="AlphaFoldDB" id="A0A3N6LW58"/>
<dbReference type="InterPro" id="IPR038729">
    <property type="entry name" value="Rad50/SbcC_AAA"/>
</dbReference>
<dbReference type="EMBL" id="REGA01000007">
    <property type="protein sequence ID" value="RQG94818.1"/>
    <property type="molecule type" value="Genomic_DNA"/>
</dbReference>
<dbReference type="PANTHER" id="PTHR41259:SF1">
    <property type="entry name" value="DOUBLE-STRAND BREAK REPAIR RAD50 ATPASE, PUTATIVE-RELATED"/>
    <property type="match status" value="1"/>
</dbReference>
<feature type="region of interest" description="Disordered" evidence="2">
    <location>
        <begin position="269"/>
        <end position="308"/>
    </location>
</feature>
<dbReference type="GO" id="GO:0016887">
    <property type="term" value="F:ATP hydrolysis activity"/>
    <property type="evidence" value="ECO:0007669"/>
    <property type="project" value="InterPro"/>
</dbReference>
<feature type="coiled-coil region" evidence="1">
    <location>
        <begin position="521"/>
        <end position="771"/>
    </location>
</feature>
<reference evidence="4 5" key="1">
    <citation type="submission" date="2018-10" db="EMBL/GenBank/DDBJ databases">
        <title>Natrarchaeobius chitinivorans gen. nov., sp. nov., and Natrarchaeobius haloalkaliphilus sp. nov., alkaliphilic, chitin-utilizing haloarchaea from hypersaline alkaline lakes.</title>
        <authorList>
            <person name="Sorokin D.Y."/>
            <person name="Elcheninov A.G."/>
            <person name="Kostrikina N.A."/>
            <person name="Bale N.J."/>
            <person name="Sinninghe Damste J.S."/>
            <person name="Khijniak T.V."/>
            <person name="Kublanov I.V."/>
            <person name="Toshchakov S.V."/>
        </authorList>
    </citation>
    <scope>NUCLEOTIDE SEQUENCE [LARGE SCALE GENOMIC DNA]</scope>
    <source>
        <strain evidence="4 5">AArcht4T</strain>
    </source>
</reference>
<keyword evidence="5" id="KW-1185">Reference proteome</keyword>
<proteinExistence type="predicted"/>
<dbReference type="InterPro" id="IPR027417">
    <property type="entry name" value="P-loop_NTPase"/>
</dbReference>
<gene>
    <name evidence="4" type="ORF">EA473_09955</name>
</gene>
<keyword evidence="1" id="KW-0175">Coiled coil</keyword>
<dbReference type="PANTHER" id="PTHR41259">
    <property type="entry name" value="DOUBLE-STRAND BREAK REPAIR RAD50 ATPASE, PUTATIVE-RELATED"/>
    <property type="match status" value="1"/>
</dbReference>
<accession>A0A3N6LW58</accession>
<dbReference type="Proteomes" id="UP000282323">
    <property type="component" value="Unassembled WGS sequence"/>
</dbReference>
<evidence type="ECO:0000313" key="5">
    <source>
        <dbReference type="Proteomes" id="UP000282323"/>
    </source>
</evidence>
<dbReference type="Pfam" id="PF13476">
    <property type="entry name" value="AAA_23"/>
    <property type="match status" value="1"/>
</dbReference>
<comment type="caution">
    <text evidence="4">The sequence shown here is derived from an EMBL/GenBank/DDBJ whole genome shotgun (WGS) entry which is preliminary data.</text>
</comment>
<dbReference type="SUPFAM" id="SSF52540">
    <property type="entry name" value="P-loop containing nucleoside triphosphate hydrolases"/>
    <property type="match status" value="1"/>
</dbReference>
<dbReference type="Gene3D" id="3.40.50.300">
    <property type="entry name" value="P-loop containing nucleotide triphosphate hydrolases"/>
    <property type="match status" value="2"/>
</dbReference>
<feature type="domain" description="Rad50/SbcC-type AAA" evidence="3">
    <location>
        <begin position="30"/>
        <end position="231"/>
    </location>
</feature>
<evidence type="ECO:0000256" key="1">
    <source>
        <dbReference type="SAM" id="Coils"/>
    </source>
</evidence>
<protein>
    <submittedName>
        <fullName evidence="4">SMC family ATPase</fullName>
    </submittedName>
</protein>
<name>A0A3N6LW58_NATCH</name>
<dbReference type="GO" id="GO:0006302">
    <property type="term" value="P:double-strand break repair"/>
    <property type="evidence" value="ECO:0007669"/>
    <property type="project" value="InterPro"/>
</dbReference>
<dbReference type="RefSeq" id="WP_124195478.1">
    <property type="nucleotide sequence ID" value="NZ_REGA01000007.1"/>
</dbReference>
<evidence type="ECO:0000256" key="2">
    <source>
        <dbReference type="SAM" id="MobiDB-lite"/>
    </source>
</evidence>
<dbReference type="OrthoDB" id="200194at2157"/>
<feature type="compositionally biased region" description="Basic and acidic residues" evidence="2">
    <location>
        <begin position="292"/>
        <end position="308"/>
    </location>
</feature>
<evidence type="ECO:0000313" key="4">
    <source>
        <dbReference type="EMBL" id="RQG94818.1"/>
    </source>
</evidence>
<sequence>MTEDAEGLTLDSVDLVRAPGFESEGVAVEDVSPGINVVHGPNAAGKTTMAEAIQWLLWPETSADRATVLGSLSLNGTDWRIELDGGRVSYQRNGQDANGPPLPTADHRDRYQLSLHDLLQQDTRNESFAETIERESAGGYDLAAVHDELGYDDTPNTRRKSEVKEAENAVQQWREAQADVTDLQRERDRLSTLQDALEEARDAKAKVDLLDQAIEYVETRDELQAAQAELDEFSDVLERVDGNELKTVDGLEDEIQEWTEKRNAAEAERREARQQLGDVELPNEGVPTGRIDQLKKRRDELEGAQDRKRNLEAELESVKASRANARHDIPLEVNQDELVEFDPVTWKDVSRFARRAESVRAERESRAAIESHFEDAEVDWFDSDRATLQRASQSLEQWLATPSPDNTETDDAAYRIALVSSAMLSVAGIALGLLVNPALFVTLLAAAGVFLYGYRNRKPTDTGHDPRRPYRESFEGTGVAAPDSWTEDDVHARLVELYDALAQYEVAQERNQLHKTLVPDQENLEAKQRSLEETREELQERLGASPDATDVELTVLTKRILDWQEAHDDVVGLQQELESVERQIASLREQLHTELEPYGYDDVADAAPATEVIRDLERRESRHESAKSTLERTQGTIEEATEKIESLETERDTVFIDLDLEPGDRDALRHLCEQVDDYEQAVKDVESAKAVAENERSDLEAYAEYDPGLEKRTVPELEDEKREAVEVADRYDEIRDDIAEIETKIDQAKRNDAVEAAITAKERALESLRGQLESDSAAMVGDVLVGHVQETTLEAGRPVVFERAREILTTITRGRYRLDLDEDETSFRAFDTAKGKGFALDELSSGTRLQVLLAVRIAFVEQQEQDVQLPLLLDETLANSDDLRADVIIESMIELARAGRQVFYFTAQGDEVAKWLAALEDTDAVDHSVIDLADARDLDRTVQVPDIDEISAQVPEPPRPDGHNHETYGEELDVPSFNPHRGAGTAHLWYVVDDPEMLYELLKLGIDRWGQLKNLLERGNGALAVDDPDRLEPVRQNAAGFDAFVKAWKVGRGEPVDRQILEDSGAVSDNFIDRVTDLAESVNGDAEGIIEGLRNGEVNRFHSDKTDELETYFEENGYIEPTDPLDDDQIRLRMVERLVETGVDRADANDRATALLSRLG</sequence>